<dbReference type="AlphaFoldDB" id="A0A1H0JYF3"/>
<evidence type="ECO:0000313" key="2">
    <source>
        <dbReference type="EMBL" id="SDO48630.1"/>
    </source>
</evidence>
<keyword evidence="3" id="KW-1185">Reference proteome</keyword>
<dbReference type="STRING" id="645274.SAMN04487901_11355"/>
<dbReference type="EMBL" id="FNIW01000022">
    <property type="protein sequence ID" value="SDO48630.1"/>
    <property type="molecule type" value="Genomic_DNA"/>
</dbReference>
<evidence type="ECO:0000313" key="3">
    <source>
        <dbReference type="Proteomes" id="UP000198779"/>
    </source>
</evidence>
<reference evidence="1 4" key="2">
    <citation type="submission" date="2016-10" db="EMBL/GenBank/DDBJ databases">
        <authorList>
            <person name="de Groot N.N."/>
        </authorList>
    </citation>
    <scope>NUCLEOTIDE SEQUENCE [LARGE SCALE GENOMIC DNA]</scope>
    <source>
        <strain evidence="4">BP1-145</strain>
        <strain evidence="1">BP1-148</strain>
    </source>
</reference>
<evidence type="ECO:0000313" key="1">
    <source>
        <dbReference type="EMBL" id="SDG94796.1"/>
    </source>
</evidence>
<name>A0A1H0JYF3_9BACT</name>
<accession>A0A1G7YEN9</accession>
<organism evidence="2 4">
    <name type="scientific">Prevotella communis</name>
    <dbReference type="NCBI Taxonomy" id="2913614"/>
    <lineage>
        <taxon>Bacteria</taxon>
        <taxon>Pseudomonadati</taxon>
        <taxon>Bacteroidota</taxon>
        <taxon>Bacteroidia</taxon>
        <taxon>Bacteroidales</taxon>
        <taxon>Prevotellaceae</taxon>
        <taxon>Prevotella</taxon>
    </lineage>
</organism>
<proteinExistence type="predicted"/>
<accession>A0A1H0JYF3</accession>
<evidence type="ECO:0000313" key="4">
    <source>
        <dbReference type="Proteomes" id="UP000199134"/>
    </source>
</evidence>
<dbReference type="Proteomes" id="UP000199134">
    <property type="component" value="Unassembled WGS sequence"/>
</dbReference>
<reference evidence="2 3" key="1">
    <citation type="submission" date="2016-10" db="EMBL/GenBank/DDBJ databases">
        <authorList>
            <person name="Varghese N."/>
            <person name="Submissions S."/>
        </authorList>
    </citation>
    <scope>NUCLEOTIDE SEQUENCE</scope>
    <source>
        <strain evidence="2">BP1-145</strain>
        <strain evidence="3">BP1-148</strain>
    </source>
</reference>
<sequence>MLNLLKFELFYKKLMEIYVPLQRFCGVRTLWILPNYGYISN</sequence>
<dbReference type="Proteomes" id="UP000198779">
    <property type="component" value="Unassembled WGS sequence"/>
</dbReference>
<dbReference type="EMBL" id="FNCQ01000013">
    <property type="protein sequence ID" value="SDG94796.1"/>
    <property type="molecule type" value="Genomic_DNA"/>
</dbReference>
<protein>
    <submittedName>
        <fullName evidence="2">Uncharacterized protein</fullName>
    </submittedName>
</protein>
<gene>
    <name evidence="2" type="ORF">SAMN04487900_12223</name>
    <name evidence="1" type="ORF">SAMN04487901_11355</name>
</gene>